<comment type="caution">
    <text evidence="2">The sequence shown here is derived from an EMBL/GenBank/DDBJ whole genome shotgun (WGS) entry which is preliminary data.</text>
</comment>
<evidence type="ECO:0000313" key="3">
    <source>
        <dbReference type="Proteomes" id="UP000249130"/>
    </source>
</evidence>
<keyword evidence="1" id="KW-0732">Signal</keyword>
<evidence type="ECO:0008006" key="4">
    <source>
        <dbReference type="Google" id="ProtNLM"/>
    </source>
</evidence>
<dbReference type="Proteomes" id="UP000249130">
    <property type="component" value="Unassembled WGS sequence"/>
</dbReference>
<protein>
    <recommendedName>
        <fullName evidence="4">Secreted protein</fullName>
    </recommendedName>
</protein>
<proteinExistence type="predicted"/>
<dbReference type="RefSeq" id="WP_111421282.1">
    <property type="nucleotide sequence ID" value="NZ_NPEX01000209.1"/>
</dbReference>
<name>A0A327KSQ6_9BRAD</name>
<evidence type="ECO:0000256" key="1">
    <source>
        <dbReference type="SAM" id="SignalP"/>
    </source>
</evidence>
<accession>A0A327KSQ6</accession>
<keyword evidence="3" id="KW-1185">Reference proteome</keyword>
<dbReference type="AlphaFoldDB" id="A0A327KSQ6"/>
<feature type="chain" id="PRO_5016397999" description="Secreted protein" evidence="1">
    <location>
        <begin position="24"/>
        <end position="89"/>
    </location>
</feature>
<organism evidence="2 3">
    <name type="scientific">Rhodoplanes roseus</name>
    <dbReference type="NCBI Taxonomy" id="29409"/>
    <lineage>
        <taxon>Bacteria</taxon>
        <taxon>Pseudomonadati</taxon>
        <taxon>Pseudomonadota</taxon>
        <taxon>Alphaproteobacteria</taxon>
        <taxon>Hyphomicrobiales</taxon>
        <taxon>Nitrobacteraceae</taxon>
        <taxon>Rhodoplanes</taxon>
    </lineage>
</organism>
<reference evidence="2 3" key="1">
    <citation type="submission" date="2017-07" db="EMBL/GenBank/DDBJ databases">
        <title>Draft Genome Sequences of Select Purple Nonsulfur Bacteria.</title>
        <authorList>
            <person name="Lasarre B."/>
            <person name="Mckinlay J.B."/>
        </authorList>
    </citation>
    <scope>NUCLEOTIDE SEQUENCE [LARGE SCALE GENOMIC DNA]</scope>
    <source>
        <strain evidence="2 3">DSM 5909</strain>
    </source>
</reference>
<feature type="signal peptide" evidence="1">
    <location>
        <begin position="1"/>
        <end position="23"/>
    </location>
</feature>
<gene>
    <name evidence="2" type="ORF">CH341_22645</name>
</gene>
<evidence type="ECO:0000313" key="2">
    <source>
        <dbReference type="EMBL" id="RAI40964.1"/>
    </source>
</evidence>
<sequence length="89" mass="9465">MLATPRLLLTAVALLGTLGAAQAFPAGAVPVGPDDDFVRVHGCHRSCEFGPARGWHRHGALCTPIACVPMAVAPGRCFVDRWGVRRCRC</sequence>
<dbReference type="EMBL" id="NPEX01000209">
    <property type="protein sequence ID" value="RAI40964.1"/>
    <property type="molecule type" value="Genomic_DNA"/>
</dbReference>